<proteinExistence type="predicted"/>
<evidence type="ECO:0000313" key="2">
    <source>
        <dbReference type="Proteomes" id="UP000184749"/>
    </source>
</evidence>
<dbReference type="Proteomes" id="UP000184749">
    <property type="component" value="Plasmid pRgalIE4872d"/>
</dbReference>
<dbReference type="Gene3D" id="6.10.250.730">
    <property type="match status" value="1"/>
</dbReference>
<dbReference type="RefSeq" id="WP_074073079.1">
    <property type="nucleotide sequence ID" value="NZ_CP017105.1"/>
</dbReference>
<gene>
    <name evidence="1" type="ORF">IE4872_PD01191</name>
</gene>
<name>A0A1L5NV19_9HYPH</name>
<dbReference type="EMBL" id="CP017105">
    <property type="protein sequence ID" value="APO71718.1"/>
    <property type="molecule type" value="Genomic_DNA"/>
</dbReference>
<evidence type="ECO:0000313" key="1">
    <source>
        <dbReference type="EMBL" id="APO71718.1"/>
    </source>
</evidence>
<sequence>MASFQFDLPVYVQRKHFIKEITNLHEAFEFLDEWPECKRDIPYETLQRACREAACGRFPLSAARQNFQRFVKRAGMLIESEDMPSFVGSSNDRNIGNA</sequence>
<accession>A0A1L5NV19</accession>
<protein>
    <recommendedName>
        <fullName evidence="3">DUF982 domain-containing protein</fullName>
    </recommendedName>
</protein>
<dbReference type="Pfam" id="PF06169">
    <property type="entry name" value="DUF982"/>
    <property type="match status" value="1"/>
</dbReference>
<organism evidence="1 2">
    <name type="scientific">Rhizobium gallicum</name>
    <dbReference type="NCBI Taxonomy" id="56730"/>
    <lineage>
        <taxon>Bacteria</taxon>
        <taxon>Pseudomonadati</taxon>
        <taxon>Pseudomonadota</taxon>
        <taxon>Alphaproteobacteria</taxon>
        <taxon>Hyphomicrobiales</taxon>
        <taxon>Rhizobiaceae</taxon>
        <taxon>Rhizobium/Agrobacterium group</taxon>
        <taxon>Rhizobium</taxon>
    </lineage>
</organism>
<evidence type="ECO:0008006" key="3">
    <source>
        <dbReference type="Google" id="ProtNLM"/>
    </source>
</evidence>
<geneLocation type="plasmid" evidence="2">
    <name>prgalie4872d</name>
</geneLocation>
<keyword evidence="1" id="KW-0614">Plasmid</keyword>
<dbReference type="OrthoDB" id="8388069at2"/>
<dbReference type="AlphaFoldDB" id="A0A1L5NV19"/>
<dbReference type="InterPro" id="IPR010385">
    <property type="entry name" value="DUF982"/>
</dbReference>
<reference evidence="1 2" key="1">
    <citation type="submission" date="2016-09" db="EMBL/GenBank/DDBJ databases">
        <title>The complete genome sequences of Rhizobium gallicum, symbiovars gallicum and phaseoli, symbionts associated to common bean (Phaseolus vulgaris).</title>
        <authorList>
            <person name="Bustos P."/>
            <person name="Santamaria R.I."/>
            <person name="Perez-Carrascal O.M."/>
            <person name="Juarez S."/>
            <person name="Lozano L."/>
            <person name="Martinez-Flores I."/>
            <person name="Martinez-Romero E."/>
            <person name="Cevallos M."/>
            <person name="Romero D."/>
            <person name="Davila G."/>
            <person name="Gonzalez V."/>
        </authorList>
    </citation>
    <scope>NUCLEOTIDE SEQUENCE [LARGE SCALE GENOMIC DNA]</scope>
    <source>
        <strain evidence="1 2">IE4872</strain>
        <plasmid evidence="2">prgalie4872d</plasmid>
    </source>
</reference>